<evidence type="ECO:0000313" key="1">
    <source>
        <dbReference type="EMBL" id="APO78579.1"/>
    </source>
</evidence>
<dbReference type="Proteomes" id="UP000185109">
    <property type="component" value="Plasmid pRsp8C3c"/>
</dbReference>
<dbReference type="EMBL" id="CP017244">
    <property type="protein sequence ID" value="APO78579.1"/>
    <property type="molecule type" value="Genomic_DNA"/>
</dbReference>
<geneLocation type="plasmid" evidence="2">
    <name>prsp8c3c</name>
</geneLocation>
<gene>
    <name evidence="1" type="ORF">AM571_PC00842</name>
</gene>
<protein>
    <submittedName>
        <fullName evidence="1">Uncharacterized protein</fullName>
    </submittedName>
</protein>
<accession>A0A1L5PED2</accession>
<organism evidence="1 2">
    <name type="scientific">Rhizobium etli 8C-3</name>
    <dbReference type="NCBI Taxonomy" id="538025"/>
    <lineage>
        <taxon>Bacteria</taxon>
        <taxon>Pseudomonadati</taxon>
        <taxon>Pseudomonadota</taxon>
        <taxon>Alphaproteobacteria</taxon>
        <taxon>Hyphomicrobiales</taxon>
        <taxon>Rhizobiaceae</taxon>
        <taxon>Rhizobium/Agrobacterium group</taxon>
        <taxon>Rhizobium</taxon>
    </lineage>
</organism>
<keyword evidence="1" id="KW-0614">Plasmid</keyword>
<dbReference type="AlphaFoldDB" id="A0A1L5PED2"/>
<sequence>MFVPRVGRQLPSSLDSLMVKKPPVEYSGRRAIYRLGEADALVAGRISPLEA</sequence>
<proteinExistence type="predicted"/>
<name>A0A1L5PED2_RHIET</name>
<reference evidence="1 2" key="1">
    <citation type="submission" date="2016-09" db="EMBL/GenBank/DDBJ databases">
        <title>The complete genome sequences of Rhizobium gallicum, symbiovars gallicum and phaseoli, symbionts associated to common bean (Phaseolus vulgaris).</title>
        <authorList>
            <person name="Bustos P."/>
            <person name="Santamaria R.I."/>
            <person name="Perez-Carrascal O.M."/>
            <person name="Juarez S."/>
            <person name="Lozano L."/>
            <person name="Martinez-Flores I."/>
            <person name="Martinez-Romero E."/>
            <person name="Cevallos M."/>
            <person name="Romero D."/>
            <person name="Davila G."/>
            <person name="Gonzalez V."/>
        </authorList>
    </citation>
    <scope>NUCLEOTIDE SEQUENCE [LARGE SCALE GENOMIC DNA]</scope>
    <source>
        <strain evidence="1 2">8C-3</strain>
        <plasmid evidence="2">Plasmid prsp8c3c</plasmid>
    </source>
</reference>
<evidence type="ECO:0000313" key="2">
    <source>
        <dbReference type="Proteomes" id="UP000185109"/>
    </source>
</evidence>